<organism evidence="5 6">
    <name type="scientific">Roseibium hamelinense</name>
    <dbReference type="NCBI Taxonomy" id="150831"/>
    <lineage>
        <taxon>Bacteria</taxon>
        <taxon>Pseudomonadati</taxon>
        <taxon>Pseudomonadota</taxon>
        <taxon>Alphaproteobacteria</taxon>
        <taxon>Hyphomicrobiales</taxon>
        <taxon>Stappiaceae</taxon>
        <taxon>Roseibium</taxon>
    </lineage>
</organism>
<reference evidence="5 6" key="1">
    <citation type="submission" date="2019-07" db="EMBL/GenBank/DDBJ databases">
        <title>Genomic Encyclopedia of Archaeal and Bacterial Type Strains, Phase II (KMG-II): from individual species to whole genera.</title>
        <authorList>
            <person name="Goeker M."/>
        </authorList>
    </citation>
    <scope>NUCLEOTIDE SEQUENCE [LARGE SCALE GENOMIC DNA]</scope>
    <source>
        <strain evidence="5 6">ATCC BAA-252</strain>
    </source>
</reference>
<comment type="catalytic activity">
    <reaction evidence="2">
        <text>2 GTP = 3',3'-c-di-GMP + 2 diphosphate</text>
        <dbReference type="Rhea" id="RHEA:24898"/>
        <dbReference type="ChEBI" id="CHEBI:33019"/>
        <dbReference type="ChEBI" id="CHEBI:37565"/>
        <dbReference type="ChEBI" id="CHEBI:58805"/>
        <dbReference type="EC" id="2.7.7.65"/>
    </reaction>
</comment>
<dbReference type="Pfam" id="PF00990">
    <property type="entry name" value="GGDEF"/>
    <property type="match status" value="1"/>
</dbReference>
<name>A0A562TI97_9HYPH</name>
<dbReference type="PANTHER" id="PTHR45138">
    <property type="entry name" value="REGULATORY COMPONENTS OF SENSORY TRANSDUCTION SYSTEM"/>
    <property type="match status" value="1"/>
</dbReference>
<dbReference type="PROSITE" id="PS50887">
    <property type="entry name" value="GGDEF"/>
    <property type="match status" value="1"/>
</dbReference>
<dbReference type="PANTHER" id="PTHR45138:SF9">
    <property type="entry name" value="DIGUANYLATE CYCLASE DGCM-RELATED"/>
    <property type="match status" value="1"/>
</dbReference>
<evidence type="ECO:0000256" key="1">
    <source>
        <dbReference type="ARBA" id="ARBA00012528"/>
    </source>
</evidence>
<dbReference type="InterPro" id="IPR000160">
    <property type="entry name" value="GGDEF_dom"/>
</dbReference>
<keyword evidence="6" id="KW-1185">Reference proteome</keyword>
<proteinExistence type="predicted"/>
<evidence type="ECO:0000256" key="3">
    <source>
        <dbReference type="SAM" id="MobiDB-lite"/>
    </source>
</evidence>
<dbReference type="NCBIfam" id="TIGR00254">
    <property type="entry name" value="GGDEF"/>
    <property type="match status" value="1"/>
</dbReference>
<comment type="caution">
    <text evidence="5">The sequence shown here is derived from an EMBL/GenBank/DDBJ whole genome shotgun (WGS) entry which is preliminary data.</text>
</comment>
<dbReference type="CDD" id="cd01949">
    <property type="entry name" value="GGDEF"/>
    <property type="match status" value="1"/>
</dbReference>
<dbReference type="EC" id="2.7.7.65" evidence="1"/>
<dbReference type="AlphaFoldDB" id="A0A562TI97"/>
<evidence type="ECO:0000256" key="2">
    <source>
        <dbReference type="ARBA" id="ARBA00034247"/>
    </source>
</evidence>
<evidence type="ECO:0000313" key="5">
    <source>
        <dbReference type="EMBL" id="TWI92606.1"/>
    </source>
</evidence>
<dbReference type="InterPro" id="IPR029787">
    <property type="entry name" value="Nucleotide_cyclase"/>
</dbReference>
<feature type="region of interest" description="Disordered" evidence="3">
    <location>
        <begin position="1"/>
        <end position="33"/>
    </location>
</feature>
<evidence type="ECO:0000313" key="6">
    <source>
        <dbReference type="Proteomes" id="UP000320593"/>
    </source>
</evidence>
<dbReference type="InterPro" id="IPR043128">
    <property type="entry name" value="Rev_trsase/Diguanyl_cyclase"/>
</dbReference>
<dbReference type="GO" id="GO:1902201">
    <property type="term" value="P:negative regulation of bacterial-type flagellum-dependent cell motility"/>
    <property type="evidence" value="ECO:0007669"/>
    <property type="project" value="TreeGrafter"/>
</dbReference>
<gene>
    <name evidence="5" type="ORF">JM93_00148</name>
</gene>
<evidence type="ECO:0000259" key="4">
    <source>
        <dbReference type="PROSITE" id="PS50887"/>
    </source>
</evidence>
<dbReference type="Gene3D" id="3.30.70.270">
    <property type="match status" value="1"/>
</dbReference>
<dbReference type="FunFam" id="3.30.70.270:FF:000001">
    <property type="entry name" value="Diguanylate cyclase domain protein"/>
    <property type="match status" value="1"/>
</dbReference>
<dbReference type="SMART" id="SM00267">
    <property type="entry name" value="GGDEF"/>
    <property type="match status" value="1"/>
</dbReference>
<protein>
    <recommendedName>
        <fullName evidence="1">diguanylate cyclase</fullName>
        <ecNumber evidence="1">2.7.7.65</ecNumber>
    </recommendedName>
</protein>
<dbReference type="SUPFAM" id="SSF55073">
    <property type="entry name" value="Nucleotide cyclase"/>
    <property type="match status" value="1"/>
</dbReference>
<dbReference type="Proteomes" id="UP000320593">
    <property type="component" value="Unassembled WGS sequence"/>
</dbReference>
<feature type="domain" description="GGDEF" evidence="4">
    <location>
        <begin position="151"/>
        <end position="292"/>
    </location>
</feature>
<dbReference type="GO" id="GO:0052621">
    <property type="term" value="F:diguanylate cyclase activity"/>
    <property type="evidence" value="ECO:0007669"/>
    <property type="project" value="UniProtKB-EC"/>
</dbReference>
<dbReference type="GO" id="GO:0005886">
    <property type="term" value="C:plasma membrane"/>
    <property type="evidence" value="ECO:0007669"/>
    <property type="project" value="TreeGrafter"/>
</dbReference>
<dbReference type="InterPro" id="IPR050469">
    <property type="entry name" value="Diguanylate_Cyclase"/>
</dbReference>
<dbReference type="EMBL" id="VLLF01000001">
    <property type="protein sequence ID" value="TWI92606.1"/>
    <property type="molecule type" value="Genomic_DNA"/>
</dbReference>
<accession>A0A562TI97</accession>
<sequence>MKSVPKRKEKSMDADPHGLSTPEAEQDQAMLKAGGKDEADFTLFDEEDRILLDAEAALDNLTHATGLVKSLSRAYKRAVRDQKRMVRLCDRMQEELISVKEKLQGEVKARAELAEQFRIMATTDALTGVFSRGHFLDLCGYEVNGRKRTLEPLAIAVLDVDHFKSVNDTHGHAGGDKALQEITETLRCNLRPSDSIGRIGGEEFGILMPATHAENAERLAERLRRLVAETPIETEKTTFKVTASFGVCALEGALPDRKAGEADPVAKIINAADEALYEAKENGRNQVILTRMPASD</sequence>
<dbReference type="OrthoDB" id="9812260at2"/>
<dbReference type="GO" id="GO:0043709">
    <property type="term" value="P:cell adhesion involved in single-species biofilm formation"/>
    <property type="evidence" value="ECO:0007669"/>
    <property type="project" value="TreeGrafter"/>
</dbReference>